<dbReference type="PANTHER" id="PTHR46637:SF1">
    <property type="entry name" value="BLL5188 PROTEIN"/>
    <property type="match status" value="1"/>
</dbReference>
<protein>
    <submittedName>
        <fullName evidence="2">Transposase</fullName>
    </submittedName>
</protein>
<dbReference type="InterPro" id="IPR025161">
    <property type="entry name" value="IS402-like_dom"/>
</dbReference>
<keyword evidence="3" id="KW-1185">Reference proteome</keyword>
<sequence length="318" mass="34647">MRLTIQGECMKPYRVLTDEEWLAVAPLLPELQPRKETRGRPLTNTREVLNGVLWVMHSGSSWSMLPRRFPSYQTCHRRFKAWQRMGVLKRVLTQLFGPAGDEFHTAIVARMRNPQPTGAAARPQRAADPMTHAGGVAAADSVWSASVLHSAFAQLPSRAPLRNALHACESMSPFHAEASCGQAPMPAHAAMEIASRTSSDVCAEQDAHGDRHERHEAREVHGVEADSDVCGRCEGEGRPTAGAVHWGASQHAEMCACDDAAHARKDAPIGAPCAMGDIAHADTRDTQETMTAWHARPVSNHPADFDAIQAVSDALPER</sequence>
<dbReference type="AlphaFoldDB" id="A0A494XQ73"/>
<proteinExistence type="predicted"/>
<gene>
    <name evidence="2" type="ORF">D7S86_19210</name>
</gene>
<evidence type="ECO:0000313" key="2">
    <source>
        <dbReference type="EMBL" id="RKP50254.1"/>
    </source>
</evidence>
<evidence type="ECO:0000259" key="1">
    <source>
        <dbReference type="Pfam" id="PF13340"/>
    </source>
</evidence>
<evidence type="ECO:0000313" key="3">
    <source>
        <dbReference type="Proteomes" id="UP000270342"/>
    </source>
</evidence>
<accession>A0A494XQ73</accession>
<organism evidence="2 3">
    <name type="scientific">Pararobbsia silviterrae</name>
    <dbReference type="NCBI Taxonomy" id="1792498"/>
    <lineage>
        <taxon>Bacteria</taxon>
        <taxon>Pseudomonadati</taxon>
        <taxon>Pseudomonadota</taxon>
        <taxon>Betaproteobacteria</taxon>
        <taxon>Burkholderiales</taxon>
        <taxon>Burkholderiaceae</taxon>
        <taxon>Pararobbsia</taxon>
    </lineage>
</organism>
<name>A0A494XQ73_9BURK</name>
<dbReference type="EMBL" id="RBZU01000009">
    <property type="protein sequence ID" value="RKP50254.1"/>
    <property type="molecule type" value="Genomic_DNA"/>
</dbReference>
<dbReference type="PANTHER" id="PTHR46637">
    <property type="entry name" value="TIS1421-TRANSPOSASE PROTEIN A"/>
    <property type="match status" value="1"/>
</dbReference>
<dbReference type="Pfam" id="PF13340">
    <property type="entry name" value="DUF4096"/>
    <property type="match status" value="1"/>
</dbReference>
<comment type="caution">
    <text evidence="2">The sequence shown here is derived from an EMBL/GenBank/DDBJ whole genome shotgun (WGS) entry which is preliminary data.</text>
</comment>
<feature type="domain" description="Insertion element IS402-like" evidence="1">
    <location>
        <begin position="16"/>
        <end position="91"/>
    </location>
</feature>
<reference evidence="2 3" key="1">
    <citation type="submission" date="2018-10" db="EMBL/GenBank/DDBJ databases">
        <title>Robbsia sp. DHC34, isolated from soil.</title>
        <authorList>
            <person name="Gao Z.-H."/>
            <person name="Qiu L.-H."/>
        </authorList>
    </citation>
    <scope>NUCLEOTIDE SEQUENCE [LARGE SCALE GENOMIC DNA]</scope>
    <source>
        <strain evidence="2 3">DHC34</strain>
    </source>
</reference>
<dbReference type="InterPro" id="IPR052909">
    <property type="entry name" value="Transposase_6_like"/>
</dbReference>
<dbReference type="Proteomes" id="UP000270342">
    <property type="component" value="Unassembled WGS sequence"/>
</dbReference>